<gene>
    <name evidence="11" type="ORF">HND93_23415</name>
</gene>
<feature type="transmembrane region" description="Helical" evidence="9">
    <location>
        <begin position="91"/>
        <end position="116"/>
    </location>
</feature>
<dbReference type="Proteomes" id="UP000584642">
    <property type="component" value="Unassembled WGS sequence"/>
</dbReference>
<feature type="transmembrane region" description="Helical" evidence="9">
    <location>
        <begin position="21"/>
        <end position="41"/>
    </location>
</feature>
<evidence type="ECO:0000256" key="1">
    <source>
        <dbReference type="ARBA" id="ARBA00004429"/>
    </source>
</evidence>
<evidence type="ECO:0000256" key="3">
    <source>
        <dbReference type="ARBA" id="ARBA00022475"/>
    </source>
</evidence>
<evidence type="ECO:0000256" key="9">
    <source>
        <dbReference type="RuleBase" id="RU369079"/>
    </source>
</evidence>
<evidence type="ECO:0000259" key="10">
    <source>
        <dbReference type="Pfam" id="PF04290"/>
    </source>
</evidence>
<keyword evidence="12" id="KW-1185">Reference proteome</keyword>
<keyword evidence="4 9" id="KW-0997">Cell inner membrane</keyword>
<comment type="similarity">
    <text evidence="8 9">Belongs to the TRAP transporter small permease family.</text>
</comment>
<evidence type="ECO:0000256" key="8">
    <source>
        <dbReference type="ARBA" id="ARBA00038436"/>
    </source>
</evidence>
<accession>A0ABX2TH99</accession>
<organism evidence="11 12">
    <name type="scientific">Azospirillum oleiclasticum</name>
    <dbReference type="NCBI Taxonomy" id="2735135"/>
    <lineage>
        <taxon>Bacteria</taxon>
        <taxon>Pseudomonadati</taxon>
        <taxon>Pseudomonadota</taxon>
        <taxon>Alphaproteobacteria</taxon>
        <taxon>Rhodospirillales</taxon>
        <taxon>Azospirillaceae</taxon>
        <taxon>Azospirillum</taxon>
    </lineage>
</organism>
<evidence type="ECO:0000256" key="2">
    <source>
        <dbReference type="ARBA" id="ARBA00022448"/>
    </source>
</evidence>
<comment type="subcellular location">
    <subcellularLocation>
        <location evidence="1 9">Cell inner membrane</location>
        <topology evidence="1 9">Multi-pass membrane protein</topology>
    </subcellularLocation>
</comment>
<evidence type="ECO:0000313" key="12">
    <source>
        <dbReference type="Proteomes" id="UP000584642"/>
    </source>
</evidence>
<dbReference type="Pfam" id="PF04290">
    <property type="entry name" value="DctQ"/>
    <property type="match status" value="1"/>
</dbReference>
<sequence length="179" mass="20130">MGILLKVSGLIDALNEAVGKLVYWLVLVAVLVSAGNATIRYTLDTSSNAWLELQWYLFSAVFLLCAGYTLLRNEHIRIDIVISRFSKRTQVWVDIIGTIFFLMPMAILIMVLAWPLFMDSYRIHELSSNAGGLLRWPVKLLLPAGFLLLVLQGVSELIKRVAFLMGLRDEPGEKMHGHS</sequence>
<evidence type="ECO:0000256" key="5">
    <source>
        <dbReference type="ARBA" id="ARBA00022692"/>
    </source>
</evidence>
<keyword evidence="6 9" id="KW-1133">Transmembrane helix</keyword>
<keyword evidence="7 9" id="KW-0472">Membrane</keyword>
<protein>
    <recommendedName>
        <fullName evidence="9">TRAP transporter small permease protein</fullName>
    </recommendedName>
</protein>
<evidence type="ECO:0000256" key="6">
    <source>
        <dbReference type="ARBA" id="ARBA00022989"/>
    </source>
</evidence>
<feature type="transmembrane region" description="Helical" evidence="9">
    <location>
        <begin position="53"/>
        <end position="71"/>
    </location>
</feature>
<evidence type="ECO:0000313" key="11">
    <source>
        <dbReference type="EMBL" id="NYZ22671.1"/>
    </source>
</evidence>
<keyword evidence="3" id="KW-1003">Cell membrane</keyword>
<keyword evidence="2 9" id="KW-0813">Transport</keyword>
<proteinExistence type="inferred from homology"/>
<comment type="function">
    <text evidence="9">Part of the tripartite ATP-independent periplasmic (TRAP) transport system.</text>
</comment>
<dbReference type="RefSeq" id="WP_180284448.1">
    <property type="nucleotide sequence ID" value="NZ_JABFDB010000021.1"/>
</dbReference>
<dbReference type="EMBL" id="JABFDB010000021">
    <property type="protein sequence ID" value="NYZ22671.1"/>
    <property type="molecule type" value="Genomic_DNA"/>
</dbReference>
<evidence type="ECO:0000256" key="7">
    <source>
        <dbReference type="ARBA" id="ARBA00023136"/>
    </source>
</evidence>
<feature type="domain" description="Tripartite ATP-independent periplasmic transporters DctQ component" evidence="10">
    <location>
        <begin position="31"/>
        <end position="161"/>
    </location>
</feature>
<dbReference type="InterPro" id="IPR007387">
    <property type="entry name" value="TRAP_DctQ"/>
</dbReference>
<dbReference type="PANTHER" id="PTHR35011">
    <property type="entry name" value="2,3-DIKETO-L-GULONATE TRAP TRANSPORTER SMALL PERMEASE PROTEIN YIAM"/>
    <property type="match status" value="1"/>
</dbReference>
<dbReference type="PANTHER" id="PTHR35011:SF4">
    <property type="entry name" value="SLL1102 PROTEIN"/>
    <property type="match status" value="1"/>
</dbReference>
<name>A0ABX2TH99_9PROT</name>
<comment type="subunit">
    <text evidence="9">The complex comprises the extracytoplasmic solute receptor protein and the two transmembrane proteins.</text>
</comment>
<dbReference type="InterPro" id="IPR055348">
    <property type="entry name" value="DctQ"/>
</dbReference>
<comment type="caution">
    <text evidence="11">The sequence shown here is derived from an EMBL/GenBank/DDBJ whole genome shotgun (WGS) entry which is preliminary data.</text>
</comment>
<feature type="transmembrane region" description="Helical" evidence="9">
    <location>
        <begin position="136"/>
        <end position="158"/>
    </location>
</feature>
<evidence type="ECO:0000256" key="4">
    <source>
        <dbReference type="ARBA" id="ARBA00022519"/>
    </source>
</evidence>
<keyword evidence="5 9" id="KW-0812">Transmembrane</keyword>
<reference evidence="11 12" key="1">
    <citation type="submission" date="2020-05" db="EMBL/GenBank/DDBJ databases">
        <title>Azospirillum oleiclasticum sp. nov, a nitrogen-fixing and heavy crude oil-emulsifying bacterium isolated from the crude oil of Yumen Oilfield.</title>
        <authorList>
            <person name="Wu D."/>
            <person name="Cai M."/>
            <person name="Zhang X."/>
        </authorList>
    </citation>
    <scope>NUCLEOTIDE SEQUENCE [LARGE SCALE GENOMIC DNA]</scope>
    <source>
        <strain evidence="11 12">ROY-1-1-2</strain>
    </source>
</reference>